<dbReference type="PANTHER" id="PTHR45907">
    <property type="entry name" value="SERPENTINE RECEPTOR, CLASS J"/>
    <property type="match status" value="1"/>
</dbReference>
<dbReference type="InterPro" id="IPR019423">
    <property type="entry name" value="7TM_GPCR_serpentine_rcpt_Srj"/>
</dbReference>
<organism evidence="1 2">
    <name type="scientific">Pristionchus pacificus</name>
    <name type="common">Parasitic nematode worm</name>
    <dbReference type="NCBI Taxonomy" id="54126"/>
    <lineage>
        <taxon>Eukaryota</taxon>
        <taxon>Metazoa</taxon>
        <taxon>Ecdysozoa</taxon>
        <taxon>Nematoda</taxon>
        <taxon>Chromadorea</taxon>
        <taxon>Rhabditida</taxon>
        <taxon>Rhabditina</taxon>
        <taxon>Diplogasteromorpha</taxon>
        <taxon>Diplogasteroidea</taxon>
        <taxon>Neodiplogasteridae</taxon>
        <taxon>Pristionchus</taxon>
    </lineage>
</organism>
<dbReference type="PANTHER" id="PTHR45907:SF16">
    <property type="entry name" value="SERPENTINE RECEPTOR, CLASS J"/>
    <property type="match status" value="1"/>
</dbReference>
<reference evidence="1" key="2">
    <citation type="submission" date="2022-06" db="UniProtKB">
        <authorList>
            <consortium name="EnsemblMetazoa"/>
        </authorList>
    </citation>
    <scope>IDENTIFICATION</scope>
    <source>
        <strain evidence="1">PS312</strain>
    </source>
</reference>
<dbReference type="Pfam" id="PF10326">
    <property type="entry name" value="7TM_GPCR_Str"/>
    <property type="match status" value="2"/>
</dbReference>
<keyword evidence="2" id="KW-1185">Reference proteome</keyword>
<dbReference type="EnsemblMetazoa" id="PPA41445.1">
    <property type="protein sequence ID" value="PPA41445.1"/>
    <property type="gene ID" value="WBGene00279814"/>
</dbReference>
<sequence>MEFTGPRWAYCDETTATSRGNGDPQPRTSEMEIDTIVNATFGVVSYCDFEDRELASFYCSCFSVPFTLMNIHFLYRYCTVSRPHLVRLFSSTSFIVILVSIPAGGFALWYFFCIYGLSGDKFDGSVELLRVELETRTGRSLSEGWIVMDWDNPASTTRLLATLTLYDTVISVSLLMATTLGTGHFSEFTAVPVIFVYVPYFCWLTFTFLRVPVRLYEGVCFQLTSCFPAWDGVIVILLMTDYRQAVVEWGATTETSHDCRYFVYSDATTQCALQSDDPLKLKPCAAQPPYTVHTKTTEHCIKLMGPMWQMDLADVCVSTFNSDETRIEPAGNVQNSVCQPWNWLAAQSACPCSPLTLYQPPPPPNIGVGRCNPNDQVMIQDLYATTVFTISDYADTQSFIYCL</sequence>
<dbReference type="Proteomes" id="UP000005239">
    <property type="component" value="Unassembled WGS sequence"/>
</dbReference>
<gene>
    <name evidence="1" type="primary">WBGene00279814</name>
</gene>
<evidence type="ECO:0000313" key="1">
    <source>
        <dbReference type="EnsemblMetazoa" id="PPA41445.1"/>
    </source>
</evidence>
<accession>A0A2A6CKA8</accession>
<name>A0A2A6CKA8_PRIPA</name>
<dbReference type="InterPro" id="IPR019428">
    <property type="entry name" value="7TM_GPCR_serpentine_rcpt_Str"/>
</dbReference>
<proteinExistence type="predicted"/>
<protein>
    <submittedName>
        <fullName evidence="1">G protein-coupled receptor</fullName>
    </submittedName>
</protein>
<evidence type="ECO:0000313" key="2">
    <source>
        <dbReference type="Proteomes" id="UP000005239"/>
    </source>
</evidence>
<dbReference type="AlphaFoldDB" id="A0A2A6CKA8"/>
<reference evidence="2" key="1">
    <citation type="journal article" date="2008" name="Nat. Genet.">
        <title>The Pristionchus pacificus genome provides a unique perspective on nematode lifestyle and parasitism.</title>
        <authorList>
            <person name="Dieterich C."/>
            <person name="Clifton S.W."/>
            <person name="Schuster L.N."/>
            <person name="Chinwalla A."/>
            <person name="Delehaunty K."/>
            <person name="Dinkelacker I."/>
            <person name="Fulton L."/>
            <person name="Fulton R."/>
            <person name="Godfrey J."/>
            <person name="Minx P."/>
            <person name="Mitreva M."/>
            <person name="Roeseler W."/>
            <person name="Tian H."/>
            <person name="Witte H."/>
            <person name="Yang S.P."/>
            <person name="Wilson R.K."/>
            <person name="Sommer R.J."/>
        </authorList>
    </citation>
    <scope>NUCLEOTIDE SEQUENCE [LARGE SCALE GENOMIC DNA]</scope>
    <source>
        <strain evidence="2">PS312</strain>
    </source>
</reference>
<accession>A0A8R1Z2W5</accession>